<evidence type="ECO:0000256" key="2">
    <source>
        <dbReference type="ARBA" id="ARBA00022801"/>
    </source>
</evidence>
<dbReference type="InterPro" id="IPR013094">
    <property type="entry name" value="AB_hydrolase_3"/>
</dbReference>
<accession>A0A9P4I066</accession>
<dbReference type="PANTHER" id="PTHR48081:SF8">
    <property type="entry name" value="ALPHA_BETA HYDROLASE FOLD-3 DOMAIN-CONTAINING PROTEIN-RELATED"/>
    <property type="match status" value="1"/>
</dbReference>
<dbReference type="InterPro" id="IPR033140">
    <property type="entry name" value="Lipase_GDXG_put_SER_AS"/>
</dbReference>
<name>A0A9P4I066_9PEZI</name>
<dbReference type="InterPro" id="IPR029058">
    <property type="entry name" value="AB_hydrolase_fold"/>
</dbReference>
<comment type="caution">
    <text evidence="5">The sequence shown here is derived from an EMBL/GenBank/DDBJ whole genome shotgun (WGS) entry which is preliminary data.</text>
</comment>
<dbReference type="PROSITE" id="PS01174">
    <property type="entry name" value="LIPASE_GDXG_SER"/>
    <property type="match status" value="1"/>
</dbReference>
<dbReference type="PANTHER" id="PTHR48081">
    <property type="entry name" value="AB HYDROLASE SUPERFAMILY PROTEIN C4A8.06C"/>
    <property type="match status" value="1"/>
</dbReference>
<dbReference type="Gene3D" id="3.40.50.1820">
    <property type="entry name" value="alpha/beta hydrolase"/>
    <property type="match status" value="1"/>
</dbReference>
<evidence type="ECO:0000313" key="6">
    <source>
        <dbReference type="Proteomes" id="UP000799772"/>
    </source>
</evidence>
<feature type="non-terminal residue" evidence="5">
    <location>
        <position position="1"/>
    </location>
</feature>
<keyword evidence="2" id="KW-0378">Hydrolase</keyword>
<sequence>PFKGIYTLLAVMMEVCRLPLWIILYTPRGGRPRREWTMRQALGVRFLRSLLYHLSNVETKQTLSLHPGPEGNRFAIIEPGNQSLYVGPCKDEKIKPQKIGGTWYPSRYESSDTKAESEDVLLHVHGGAFIVGDGREKDAGYLCRTLMKRVGFQYAFAPQYRLASNPGCRFPAQVQDTITAYSYLINTLHIPPHRVTVSGDSAGATLVLALLRYIQEHGEEVGLPPPACAFLWSPWVNIETSRDPTNILRSPHYNTDYLTSGFGGWGARAFAGGLDATQPYISPVLHPFATPVPMFVQTGGAEVLCDDNIEVAKKLGSMKGNVIEIHVEPYAPHDIALVGNVLGFSKEFDGCAEKAREFFVRNR</sequence>
<feature type="non-terminal residue" evidence="5">
    <location>
        <position position="363"/>
    </location>
</feature>
<comment type="similarity">
    <text evidence="1">Belongs to the 'GDXG' lipolytic enzyme family.</text>
</comment>
<protein>
    <submittedName>
        <fullName evidence="5">Alpha/beta-hydrolase</fullName>
    </submittedName>
</protein>
<evidence type="ECO:0000256" key="3">
    <source>
        <dbReference type="PROSITE-ProRule" id="PRU10038"/>
    </source>
</evidence>
<reference evidence="5" key="1">
    <citation type="journal article" date="2020" name="Stud. Mycol.">
        <title>101 Dothideomycetes genomes: a test case for predicting lifestyles and emergence of pathogens.</title>
        <authorList>
            <person name="Haridas S."/>
            <person name="Albert R."/>
            <person name="Binder M."/>
            <person name="Bloem J."/>
            <person name="Labutti K."/>
            <person name="Salamov A."/>
            <person name="Andreopoulos B."/>
            <person name="Baker S."/>
            <person name="Barry K."/>
            <person name="Bills G."/>
            <person name="Bluhm B."/>
            <person name="Cannon C."/>
            <person name="Castanera R."/>
            <person name="Culley D."/>
            <person name="Daum C."/>
            <person name="Ezra D."/>
            <person name="Gonzalez J."/>
            <person name="Henrissat B."/>
            <person name="Kuo A."/>
            <person name="Liang C."/>
            <person name="Lipzen A."/>
            <person name="Lutzoni F."/>
            <person name="Magnuson J."/>
            <person name="Mondo S."/>
            <person name="Nolan M."/>
            <person name="Ohm R."/>
            <person name="Pangilinan J."/>
            <person name="Park H.-J."/>
            <person name="Ramirez L."/>
            <person name="Alfaro M."/>
            <person name="Sun H."/>
            <person name="Tritt A."/>
            <person name="Yoshinaga Y."/>
            <person name="Zwiers L.-H."/>
            <person name="Turgeon B."/>
            <person name="Goodwin S."/>
            <person name="Spatafora J."/>
            <person name="Crous P."/>
            <person name="Grigoriev I."/>
        </authorList>
    </citation>
    <scope>NUCLEOTIDE SEQUENCE</scope>
    <source>
        <strain evidence="5">CBS 133067</strain>
    </source>
</reference>
<feature type="active site" evidence="3">
    <location>
        <position position="201"/>
    </location>
</feature>
<organism evidence="5 6">
    <name type="scientific">Rhizodiscina lignyota</name>
    <dbReference type="NCBI Taxonomy" id="1504668"/>
    <lineage>
        <taxon>Eukaryota</taxon>
        <taxon>Fungi</taxon>
        <taxon>Dikarya</taxon>
        <taxon>Ascomycota</taxon>
        <taxon>Pezizomycotina</taxon>
        <taxon>Dothideomycetes</taxon>
        <taxon>Pleosporomycetidae</taxon>
        <taxon>Aulographales</taxon>
        <taxon>Rhizodiscinaceae</taxon>
        <taxon>Rhizodiscina</taxon>
    </lineage>
</organism>
<dbReference type="InterPro" id="IPR050300">
    <property type="entry name" value="GDXG_lipolytic_enzyme"/>
</dbReference>
<feature type="domain" description="Alpha/beta hydrolase fold-3" evidence="4">
    <location>
        <begin position="121"/>
        <end position="335"/>
    </location>
</feature>
<dbReference type="Pfam" id="PF07859">
    <property type="entry name" value="Abhydrolase_3"/>
    <property type="match status" value="1"/>
</dbReference>
<dbReference type="OrthoDB" id="2152029at2759"/>
<keyword evidence="6" id="KW-1185">Reference proteome</keyword>
<dbReference type="SUPFAM" id="SSF53474">
    <property type="entry name" value="alpha/beta-Hydrolases"/>
    <property type="match status" value="1"/>
</dbReference>
<dbReference type="GO" id="GO:0016787">
    <property type="term" value="F:hydrolase activity"/>
    <property type="evidence" value="ECO:0007669"/>
    <property type="project" value="UniProtKB-KW"/>
</dbReference>
<evidence type="ECO:0000256" key="1">
    <source>
        <dbReference type="ARBA" id="ARBA00010515"/>
    </source>
</evidence>
<proteinExistence type="inferred from homology"/>
<evidence type="ECO:0000313" key="5">
    <source>
        <dbReference type="EMBL" id="KAF2092525.1"/>
    </source>
</evidence>
<dbReference type="AlphaFoldDB" id="A0A9P4I066"/>
<dbReference type="EMBL" id="ML978145">
    <property type="protein sequence ID" value="KAF2092525.1"/>
    <property type="molecule type" value="Genomic_DNA"/>
</dbReference>
<evidence type="ECO:0000259" key="4">
    <source>
        <dbReference type="Pfam" id="PF07859"/>
    </source>
</evidence>
<dbReference type="Proteomes" id="UP000799772">
    <property type="component" value="Unassembled WGS sequence"/>
</dbReference>
<gene>
    <name evidence="5" type="ORF">NA57DRAFT_13496</name>
</gene>